<feature type="signal peptide" evidence="1">
    <location>
        <begin position="1"/>
        <end position="21"/>
    </location>
</feature>
<name>A0A562UFA1_9SPHI</name>
<reference evidence="2 3" key="1">
    <citation type="submission" date="2019-07" db="EMBL/GenBank/DDBJ databases">
        <title>Genomic Encyclopedia of Archaeal and Bacterial Type Strains, Phase II (KMG-II): from individual species to whole genera.</title>
        <authorList>
            <person name="Goeker M."/>
        </authorList>
    </citation>
    <scope>NUCLEOTIDE SEQUENCE [LARGE SCALE GENOMIC DNA]</scope>
    <source>
        <strain evidence="2 3">ATCC BAA-1854</strain>
    </source>
</reference>
<dbReference type="RefSeq" id="WP_144908577.1">
    <property type="nucleotide sequence ID" value="NZ_VLLI01000001.1"/>
</dbReference>
<evidence type="ECO:0000256" key="1">
    <source>
        <dbReference type="SAM" id="SignalP"/>
    </source>
</evidence>
<protein>
    <recommendedName>
        <fullName evidence="4">Surface antigen-like protein</fullName>
    </recommendedName>
</protein>
<organism evidence="2 3">
    <name type="scientific">Mucilaginibacter frigoritolerans</name>
    <dbReference type="NCBI Taxonomy" id="652788"/>
    <lineage>
        <taxon>Bacteria</taxon>
        <taxon>Pseudomonadati</taxon>
        <taxon>Bacteroidota</taxon>
        <taxon>Sphingobacteriia</taxon>
        <taxon>Sphingobacteriales</taxon>
        <taxon>Sphingobacteriaceae</taxon>
        <taxon>Mucilaginibacter</taxon>
    </lineage>
</organism>
<comment type="caution">
    <text evidence="2">The sequence shown here is derived from an EMBL/GenBank/DDBJ whole genome shotgun (WGS) entry which is preliminary data.</text>
</comment>
<proteinExistence type="predicted"/>
<gene>
    <name evidence="2" type="ORF">JN11_00101</name>
</gene>
<keyword evidence="1" id="KW-0732">Signal</keyword>
<feature type="chain" id="PRO_5022202111" description="Surface antigen-like protein" evidence="1">
    <location>
        <begin position="22"/>
        <end position="406"/>
    </location>
</feature>
<dbReference type="Gene3D" id="2.40.160.50">
    <property type="entry name" value="membrane protein fhac: a member of the omp85/tpsb transporter family"/>
    <property type="match status" value="1"/>
</dbReference>
<dbReference type="Proteomes" id="UP000317010">
    <property type="component" value="Unassembled WGS sequence"/>
</dbReference>
<evidence type="ECO:0000313" key="2">
    <source>
        <dbReference type="EMBL" id="TWJ04393.1"/>
    </source>
</evidence>
<dbReference type="AlphaFoldDB" id="A0A562UFA1"/>
<evidence type="ECO:0008006" key="4">
    <source>
        <dbReference type="Google" id="ProtNLM"/>
    </source>
</evidence>
<keyword evidence="3" id="KW-1185">Reference proteome</keyword>
<sequence length="406" mass="46059">MQIGKVLLMLTGCLVPYAIMAQSPIDKTHMNFDTTGKKDLIDIARSFVKSPPRPVSLDDKKTIYFSFLPLSTSIPGGGNALVTSTTAGFYLGNRKTTYLSTITFAPYFNLKGRYGLPIRSSFWLNNNSWNIQGDTRILVYPQYTWSLGGGQPESYKLLVSYNYLRFYQSALKRITPYFFVGLGYDLDYYLDVESITNNNTLINFSHYKFGTLNDHNFISSGPTVNVLYDTRKNSLNPLPGAYVNFIYRYNTDVVGSNNNWQSIFADFRKYISLSNSGPKNILAFWSYYWSTLNSGAPYLNLPAIGMDPYQRSGRGIEQNRYRGKRLIYFESEYRRDITENGLLGFVVFANVNSASQPKNNRFVYWNPAAGTGLRIKFNKKSDTNICIDYGVSKNYSAVILGLGEAF</sequence>
<dbReference type="EMBL" id="VLLI01000001">
    <property type="protein sequence ID" value="TWJ04393.1"/>
    <property type="molecule type" value="Genomic_DNA"/>
</dbReference>
<dbReference type="OrthoDB" id="621220at2"/>
<evidence type="ECO:0000313" key="3">
    <source>
        <dbReference type="Proteomes" id="UP000317010"/>
    </source>
</evidence>
<accession>A0A562UFA1</accession>